<organism evidence="3 4">
    <name type="scientific">Rhipicephalus microplus</name>
    <name type="common">Cattle tick</name>
    <name type="synonym">Boophilus microplus</name>
    <dbReference type="NCBI Taxonomy" id="6941"/>
    <lineage>
        <taxon>Eukaryota</taxon>
        <taxon>Metazoa</taxon>
        <taxon>Ecdysozoa</taxon>
        <taxon>Arthropoda</taxon>
        <taxon>Chelicerata</taxon>
        <taxon>Arachnida</taxon>
        <taxon>Acari</taxon>
        <taxon>Parasitiformes</taxon>
        <taxon>Ixodida</taxon>
        <taxon>Ixodoidea</taxon>
        <taxon>Ixodidae</taxon>
        <taxon>Rhipicephalinae</taxon>
        <taxon>Rhipicephalus</taxon>
        <taxon>Boophilus</taxon>
    </lineage>
</organism>
<accession>A0A9J6EGF8</accession>
<proteinExistence type="predicted"/>
<dbReference type="Proteomes" id="UP000821866">
    <property type="component" value="Chromosome 2"/>
</dbReference>
<reference evidence="3" key="1">
    <citation type="journal article" date="2020" name="Cell">
        <title>Large-Scale Comparative Analyses of Tick Genomes Elucidate Their Genetic Diversity and Vector Capacities.</title>
        <authorList>
            <consortium name="Tick Genome and Microbiome Consortium (TIGMIC)"/>
            <person name="Jia N."/>
            <person name="Wang J."/>
            <person name="Shi W."/>
            <person name="Du L."/>
            <person name="Sun Y."/>
            <person name="Zhan W."/>
            <person name="Jiang J.F."/>
            <person name="Wang Q."/>
            <person name="Zhang B."/>
            <person name="Ji P."/>
            <person name="Bell-Sakyi L."/>
            <person name="Cui X.M."/>
            <person name="Yuan T.T."/>
            <person name="Jiang B.G."/>
            <person name="Yang W.F."/>
            <person name="Lam T.T."/>
            <person name="Chang Q.C."/>
            <person name="Ding S.J."/>
            <person name="Wang X.J."/>
            <person name="Zhu J.G."/>
            <person name="Ruan X.D."/>
            <person name="Zhao L."/>
            <person name="Wei J.T."/>
            <person name="Ye R.Z."/>
            <person name="Que T.C."/>
            <person name="Du C.H."/>
            <person name="Zhou Y.H."/>
            <person name="Cheng J.X."/>
            <person name="Dai P.F."/>
            <person name="Guo W.B."/>
            <person name="Han X.H."/>
            <person name="Huang E.J."/>
            <person name="Li L.F."/>
            <person name="Wei W."/>
            <person name="Gao Y.C."/>
            <person name="Liu J.Z."/>
            <person name="Shao H.Z."/>
            <person name="Wang X."/>
            <person name="Wang C.C."/>
            <person name="Yang T.C."/>
            <person name="Huo Q.B."/>
            <person name="Li W."/>
            <person name="Chen H.Y."/>
            <person name="Chen S.E."/>
            <person name="Zhou L.G."/>
            <person name="Ni X.B."/>
            <person name="Tian J.H."/>
            <person name="Sheng Y."/>
            <person name="Liu T."/>
            <person name="Pan Y.S."/>
            <person name="Xia L.Y."/>
            <person name="Li J."/>
            <person name="Zhao F."/>
            <person name="Cao W.C."/>
        </authorList>
    </citation>
    <scope>NUCLEOTIDE SEQUENCE</scope>
    <source>
        <strain evidence="3">Rmic-2018</strain>
    </source>
</reference>
<feature type="region of interest" description="Disordered" evidence="1">
    <location>
        <begin position="102"/>
        <end position="126"/>
    </location>
</feature>
<keyword evidence="4" id="KW-1185">Reference proteome</keyword>
<dbReference type="EMBL" id="JABSTU010000004">
    <property type="protein sequence ID" value="KAH8033327.1"/>
    <property type="molecule type" value="Genomic_DNA"/>
</dbReference>
<evidence type="ECO:0000313" key="4">
    <source>
        <dbReference type="Proteomes" id="UP000821866"/>
    </source>
</evidence>
<protein>
    <submittedName>
        <fullName evidence="3">Uncharacterized protein</fullName>
    </submittedName>
</protein>
<keyword evidence="2" id="KW-0812">Transmembrane</keyword>
<sequence>MSRRPLSHSTSVAAFVDQTSAFTDMISSRTSPQMSVAQLLALCFRRHSACEAADTSWRSRIRTQTNTAVKVQWETTPPVEIGSAPPPPPVKVFSARDLAPLPRPSGPDSRGCCSPPRCARGDPPRPRSLRRAAAAHWLPLSRSPRSFLLSTCFSGVLFYLPPGRLLALFFFIAPLLPCVVFFPSLSGRRGSSRCVLLVDCCAAFTIVCRRGPTGCASLVVPPVRNFVVPPPSENYCVKCAGVLPLVLESSSQTRVRDDCVRASSAAMRLLPGG</sequence>
<dbReference type="AlphaFoldDB" id="A0A9J6EGF8"/>
<gene>
    <name evidence="3" type="ORF">HPB51_010243</name>
</gene>
<feature type="transmembrane region" description="Helical" evidence="2">
    <location>
        <begin position="166"/>
        <end position="185"/>
    </location>
</feature>
<reference evidence="3" key="2">
    <citation type="submission" date="2021-09" db="EMBL/GenBank/DDBJ databases">
        <authorList>
            <person name="Jia N."/>
            <person name="Wang J."/>
            <person name="Shi W."/>
            <person name="Du L."/>
            <person name="Sun Y."/>
            <person name="Zhan W."/>
            <person name="Jiang J."/>
            <person name="Wang Q."/>
            <person name="Zhang B."/>
            <person name="Ji P."/>
            <person name="Sakyi L.B."/>
            <person name="Cui X."/>
            <person name="Yuan T."/>
            <person name="Jiang B."/>
            <person name="Yang W."/>
            <person name="Lam T.T.-Y."/>
            <person name="Chang Q."/>
            <person name="Ding S."/>
            <person name="Wang X."/>
            <person name="Zhu J."/>
            <person name="Ruan X."/>
            <person name="Zhao L."/>
            <person name="Wei J."/>
            <person name="Que T."/>
            <person name="Du C."/>
            <person name="Cheng J."/>
            <person name="Dai P."/>
            <person name="Han X."/>
            <person name="Huang E."/>
            <person name="Gao Y."/>
            <person name="Liu J."/>
            <person name="Shao H."/>
            <person name="Ye R."/>
            <person name="Li L."/>
            <person name="Wei W."/>
            <person name="Wang X."/>
            <person name="Wang C."/>
            <person name="Huo Q."/>
            <person name="Li W."/>
            <person name="Guo W."/>
            <person name="Chen H."/>
            <person name="Chen S."/>
            <person name="Zhou L."/>
            <person name="Zhou L."/>
            <person name="Ni X."/>
            <person name="Tian J."/>
            <person name="Zhou Y."/>
            <person name="Sheng Y."/>
            <person name="Liu T."/>
            <person name="Pan Y."/>
            <person name="Xia L."/>
            <person name="Li J."/>
            <person name="Zhao F."/>
            <person name="Cao W."/>
        </authorList>
    </citation>
    <scope>NUCLEOTIDE SEQUENCE</scope>
    <source>
        <strain evidence="3">Rmic-2018</strain>
        <tissue evidence="3">Larvae</tissue>
    </source>
</reference>
<evidence type="ECO:0000256" key="1">
    <source>
        <dbReference type="SAM" id="MobiDB-lite"/>
    </source>
</evidence>
<evidence type="ECO:0000313" key="3">
    <source>
        <dbReference type="EMBL" id="KAH8033327.1"/>
    </source>
</evidence>
<comment type="caution">
    <text evidence="3">The sequence shown here is derived from an EMBL/GenBank/DDBJ whole genome shotgun (WGS) entry which is preliminary data.</text>
</comment>
<keyword evidence="2" id="KW-1133">Transmembrane helix</keyword>
<name>A0A9J6EGF8_RHIMP</name>
<evidence type="ECO:0000256" key="2">
    <source>
        <dbReference type="SAM" id="Phobius"/>
    </source>
</evidence>
<keyword evidence="2" id="KW-0472">Membrane</keyword>